<evidence type="ECO:0000259" key="7">
    <source>
        <dbReference type="PROSITE" id="PS51686"/>
    </source>
</evidence>
<evidence type="ECO:0000256" key="1">
    <source>
        <dbReference type="ARBA" id="ARBA00007494"/>
    </source>
</evidence>
<dbReference type="Gene3D" id="3.40.50.150">
    <property type="entry name" value="Vaccinia Virus protein VP39"/>
    <property type="match status" value="1"/>
</dbReference>
<dbReference type="InterPro" id="IPR018314">
    <property type="entry name" value="RsmB/NOL1/NOP2-like_CS"/>
</dbReference>
<feature type="active site" description="Nucleophile" evidence="6">
    <location>
        <position position="339"/>
    </location>
</feature>
<dbReference type="InterPro" id="IPR023267">
    <property type="entry name" value="RCMT"/>
</dbReference>
<dbReference type="GO" id="GO:0001510">
    <property type="term" value="P:RNA methylation"/>
    <property type="evidence" value="ECO:0007669"/>
    <property type="project" value="InterPro"/>
</dbReference>
<feature type="domain" description="SAM-dependent MTase RsmB/NOP-type" evidence="7">
    <location>
        <begin position="134"/>
        <end position="385"/>
    </location>
</feature>
<gene>
    <name evidence="8" type="ORF">HCU73_16005</name>
</gene>
<dbReference type="SUPFAM" id="SSF53335">
    <property type="entry name" value="S-adenosyl-L-methionine-dependent methyltransferases"/>
    <property type="match status" value="1"/>
</dbReference>
<accession>A0A7X6H189</accession>
<dbReference type="PRINTS" id="PR02008">
    <property type="entry name" value="RCMTFAMILY"/>
</dbReference>
<evidence type="ECO:0000256" key="2">
    <source>
        <dbReference type="ARBA" id="ARBA00022603"/>
    </source>
</evidence>
<dbReference type="Proteomes" id="UP000526408">
    <property type="component" value="Unassembled WGS sequence"/>
</dbReference>
<reference evidence="8 9" key="1">
    <citation type="submission" date="2020-04" db="EMBL/GenBank/DDBJ databases">
        <authorList>
            <person name="Yoon J."/>
        </authorList>
    </citation>
    <scope>NUCLEOTIDE SEQUENCE [LARGE SCALE GENOMIC DNA]</scope>
    <source>
        <strain evidence="8 9">KMU-115</strain>
    </source>
</reference>
<evidence type="ECO:0000256" key="5">
    <source>
        <dbReference type="ARBA" id="ARBA00022884"/>
    </source>
</evidence>
<dbReference type="GO" id="GO:0003723">
    <property type="term" value="F:RNA binding"/>
    <property type="evidence" value="ECO:0007669"/>
    <property type="project" value="UniProtKB-UniRule"/>
</dbReference>
<dbReference type="CDD" id="cd02440">
    <property type="entry name" value="AdoMet_MTases"/>
    <property type="match status" value="1"/>
</dbReference>
<keyword evidence="5 6" id="KW-0694">RNA-binding</keyword>
<dbReference type="PANTHER" id="PTHR22807:SF53">
    <property type="entry name" value="RIBOSOMAL RNA SMALL SUBUNIT METHYLTRANSFERASE B-RELATED"/>
    <property type="match status" value="1"/>
</dbReference>
<comment type="similarity">
    <text evidence="1 6">Belongs to the class I-like SAM-binding methyltransferase superfamily. RsmB/NOP family.</text>
</comment>
<dbReference type="InterPro" id="IPR054728">
    <property type="entry name" value="RsmB-like_ferredoxin"/>
</dbReference>
<dbReference type="PROSITE" id="PS51686">
    <property type="entry name" value="SAM_MT_RSMB_NOP"/>
    <property type="match status" value="1"/>
</dbReference>
<dbReference type="InterPro" id="IPR001678">
    <property type="entry name" value="MeTrfase_RsmB-F_NOP2_dom"/>
</dbReference>
<comment type="caution">
    <text evidence="8">The sequence shown here is derived from an EMBL/GenBank/DDBJ whole genome shotgun (WGS) entry which is preliminary data.</text>
</comment>
<comment type="caution">
    <text evidence="6">Lacks conserved residue(s) required for the propagation of feature annotation.</text>
</comment>
<keyword evidence="4 6" id="KW-0949">S-adenosyl-L-methionine</keyword>
<dbReference type="RefSeq" id="WP_168624488.1">
    <property type="nucleotide sequence ID" value="NZ_JAAZQQ010000006.1"/>
</dbReference>
<proteinExistence type="inferred from homology"/>
<evidence type="ECO:0000256" key="6">
    <source>
        <dbReference type="PROSITE-ProRule" id="PRU01023"/>
    </source>
</evidence>
<dbReference type="Pfam" id="PF01189">
    <property type="entry name" value="Methyltr_RsmB-F"/>
    <property type="match status" value="1"/>
</dbReference>
<feature type="binding site" evidence="6">
    <location>
        <position position="286"/>
    </location>
    <ligand>
        <name>S-adenosyl-L-methionine</name>
        <dbReference type="ChEBI" id="CHEBI:59789"/>
    </ligand>
</feature>
<dbReference type="Pfam" id="PF22458">
    <property type="entry name" value="RsmF-B_ferredox"/>
    <property type="match status" value="1"/>
</dbReference>
<dbReference type="EMBL" id="JAAZQQ010000006">
    <property type="protein sequence ID" value="NKX46100.1"/>
    <property type="molecule type" value="Genomic_DNA"/>
</dbReference>
<evidence type="ECO:0000313" key="8">
    <source>
        <dbReference type="EMBL" id="NKX46100.1"/>
    </source>
</evidence>
<keyword evidence="3 6" id="KW-0808">Transferase</keyword>
<dbReference type="GO" id="GO:0008173">
    <property type="term" value="F:RNA methyltransferase activity"/>
    <property type="evidence" value="ECO:0007669"/>
    <property type="project" value="InterPro"/>
</dbReference>
<keyword evidence="2 6" id="KW-0489">Methyltransferase</keyword>
<feature type="binding site" evidence="6">
    <location>
        <position position="246"/>
    </location>
    <ligand>
        <name>S-adenosyl-L-methionine</name>
        <dbReference type="ChEBI" id="CHEBI:59789"/>
    </ligand>
</feature>
<evidence type="ECO:0000256" key="3">
    <source>
        <dbReference type="ARBA" id="ARBA00022679"/>
    </source>
</evidence>
<dbReference type="PROSITE" id="PS01153">
    <property type="entry name" value="NOL1_NOP2_SUN"/>
    <property type="match status" value="1"/>
</dbReference>
<protein>
    <submittedName>
        <fullName evidence="8">RsmB/NOP family class I SAM-dependent RNA methyltransferase</fullName>
    </submittedName>
</protein>
<dbReference type="PANTHER" id="PTHR22807">
    <property type="entry name" value="NOP2 YEAST -RELATED NOL1/NOP2/FMU SUN DOMAIN-CONTAINING"/>
    <property type="match status" value="1"/>
</dbReference>
<dbReference type="InterPro" id="IPR049560">
    <property type="entry name" value="MeTrfase_RsmB-F_NOP2_cat"/>
</dbReference>
<evidence type="ECO:0000313" key="9">
    <source>
        <dbReference type="Proteomes" id="UP000526408"/>
    </source>
</evidence>
<organism evidence="8 9">
    <name type="scientific">Roseicyclus persicicus</name>
    <dbReference type="NCBI Taxonomy" id="2650661"/>
    <lineage>
        <taxon>Bacteria</taxon>
        <taxon>Pseudomonadati</taxon>
        <taxon>Pseudomonadota</taxon>
        <taxon>Alphaproteobacteria</taxon>
        <taxon>Rhodobacterales</taxon>
        <taxon>Roseobacteraceae</taxon>
        <taxon>Roseicyclus</taxon>
    </lineage>
</organism>
<keyword evidence="9" id="KW-1185">Reference proteome</keyword>
<dbReference type="InterPro" id="IPR029063">
    <property type="entry name" value="SAM-dependent_MTases_sf"/>
</dbReference>
<name>A0A7X6H189_9RHOB</name>
<dbReference type="AlphaFoldDB" id="A0A7X6H189"/>
<evidence type="ECO:0000256" key="4">
    <source>
        <dbReference type="ARBA" id="ARBA00022691"/>
    </source>
</evidence>
<sequence length="385" mass="40133">MTPAARVGAAIGVLDAWLSGVPAEQALTNWGRGARYAGSKDRAAVRDHVYDVLRAKGSCAVLGGGGTGRALMLGLVRLQGADPAAVFTGEGHAPAPLTAGEAQAEGPAPDPRLDVPGWTLPMLEARVGDGLPALLEGFRHRAPLFLRVNRRRATVAQAAARLAEDGVEAVPDPRAATALEVTSGARRVKAAAAFADGWVEPQDLSVQRAVAAVDWPAGRILDYCAGGGGKALALADLTEARVFAHDAEPRRMADLAPRAARAGVTVTDLPGAGLAGAAPFDAVLCDVPCSGSGTWRRDPEAKWRLMPERLSALQETQAAILRKAARLVAPGGRLVYMTCSLFRPENEDQVARFLAAHPGWTPEGQGAETPLTASDGFFHAVLRAP</sequence>